<keyword evidence="2" id="KW-0648">Protein biosynthesis</keyword>
<proteinExistence type="inferred from homology"/>
<evidence type="ECO:0000256" key="3">
    <source>
        <dbReference type="SAM" id="MobiDB-lite"/>
    </source>
</evidence>
<dbReference type="PIRSF" id="PIRSF004499">
    <property type="entry name" value="SUI1_euk"/>
    <property type="match status" value="1"/>
</dbReference>
<dbReference type="PANTHER" id="PTHR10388">
    <property type="entry name" value="EUKARYOTIC TRANSLATION INITIATION FACTOR SUI1"/>
    <property type="match status" value="1"/>
</dbReference>
<dbReference type="CDD" id="cd11566">
    <property type="entry name" value="eIF1_SUI1"/>
    <property type="match status" value="1"/>
</dbReference>
<evidence type="ECO:0000259" key="4">
    <source>
        <dbReference type="PROSITE" id="PS50296"/>
    </source>
</evidence>
<protein>
    <recommendedName>
        <fullName evidence="4">SUI1 domain-containing protein</fullName>
    </recommendedName>
</protein>
<dbReference type="InterPro" id="IPR036877">
    <property type="entry name" value="SUI1_dom_sf"/>
</dbReference>
<evidence type="ECO:0000256" key="1">
    <source>
        <dbReference type="ARBA" id="ARBA00005422"/>
    </source>
</evidence>
<dbReference type="GO" id="GO:0003743">
    <property type="term" value="F:translation initiation factor activity"/>
    <property type="evidence" value="ECO:0007669"/>
    <property type="project" value="InterPro"/>
</dbReference>
<comment type="similarity">
    <text evidence="1">Belongs to the SUI1 family.</text>
</comment>
<dbReference type="PROSITE" id="PS50296">
    <property type="entry name" value="SUI1"/>
    <property type="match status" value="1"/>
</dbReference>
<dbReference type="InterPro" id="IPR005874">
    <property type="entry name" value="SUI1_euk"/>
</dbReference>
<dbReference type="Gene3D" id="3.30.780.10">
    <property type="entry name" value="SUI1-like domain"/>
    <property type="match status" value="1"/>
</dbReference>
<dbReference type="SUPFAM" id="SSF55159">
    <property type="entry name" value="eIF1-like"/>
    <property type="match status" value="1"/>
</dbReference>
<evidence type="ECO:0000313" key="5">
    <source>
        <dbReference type="EMBL" id="CAE0553005.1"/>
    </source>
</evidence>
<dbReference type="EMBL" id="HBIQ01042391">
    <property type="protein sequence ID" value="CAE0553005.1"/>
    <property type="molecule type" value="Transcribed_RNA"/>
</dbReference>
<feature type="domain" description="SUI1" evidence="4">
    <location>
        <begin position="35"/>
        <end position="105"/>
    </location>
</feature>
<sequence length="117" mass="13608">MILGQFDDNMGGGFDDDQFESNTRQERVKEETTLVHIRFQQRTTRKCITIVQGLPDDLDSKKILRAFKKQWCCNGTVTEHKTWGTILQLQGDRRRDAQKFFVEEGIAGKDEIKMHGF</sequence>
<dbReference type="Pfam" id="PF01253">
    <property type="entry name" value="SUI1"/>
    <property type="match status" value="1"/>
</dbReference>
<reference evidence="5" key="1">
    <citation type="submission" date="2021-01" db="EMBL/GenBank/DDBJ databases">
        <authorList>
            <person name="Corre E."/>
            <person name="Pelletier E."/>
            <person name="Niang G."/>
            <person name="Scheremetjew M."/>
            <person name="Finn R."/>
            <person name="Kale V."/>
            <person name="Holt S."/>
            <person name="Cochrane G."/>
            <person name="Meng A."/>
            <person name="Brown T."/>
            <person name="Cohen L."/>
        </authorList>
    </citation>
    <scope>NUCLEOTIDE SEQUENCE</scope>
    <source>
        <strain evidence="5">SPMC142</strain>
    </source>
</reference>
<gene>
    <name evidence="5" type="ORF">SACU0126_LOCUS13583</name>
</gene>
<dbReference type="InterPro" id="IPR001950">
    <property type="entry name" value="SUI1"/>
</dbReference>
<organism evidence="5">
    <name type="scientific">Strombidinopsis acuminata</name>
    <dbReference type="NCBI Taxonomy" id="141414"/>
    <lineage>
        <taxon>Eukaryota</taxon>
        <taxon>Sar</taxon>
        <taxon>Alveolata</taxon>
        <taxon>Ciliophora</taxon>
        <taxon>Intramacronucleata</taxon>
        <taxon>Spirotrichea</taxon>
        <taxon>Choreotrichia</taxon>
        <taxon>Choreotrichida</taxon>
        <taxon>Strombidinopsidae</taxon>
        <taxon>Strombidinopsis</taxon>
    </lineage>
</organism>
<dbReference type="AlphaFoldDB" id="A0A7S3SF71"/>
<feature type="region of interest" description="Disordered" evidence="3">
    <location>
        <begin position="1"/>
        <end position="27"/>
    </location>
</feature>
<name>A0A7S3SF71_9SPIT</name>
<evidence type="ECO:0000256" key="2">
    <source>
        <dbReference type="ARBA" id="ARBA00022917"/>
    </source>
</evidence>
<accession>A0A7S3SF71</accession>